<dbReference type="EMBL" id="CP016374">
    <property type="protein sequence ID" value="AQX00296.1"/>
    <property type="molecule type" value="Genomic_DNA"/>
</dbReference>
<dbReference type="Proteomes" id="UP000190848">
    <property type="component" value="Chromosome"/>
</dbReference>
<dbReference type="InterPro" id="IPR011990">
    <property type="entry name" value="TPR-like_helical_dom_sf"/>
</dbReference>
<evidence type="ECO:0000313" key="2">
    <source>
        <dbReference type="EMBL" id="AQX00296.1"/>
    </source>
</evidence>
<dbReference type="InterPro" id="IPR036388">
    <property type="entry name" value="WH-like_DNA-bd_sf"/>
</dbReference>
<dbReference type="GO" id="GO:0006355">
    <property type="term" value="P:regulation of DNA-templated transcription"/>
    <property type="evidence" value="ECO:0007669"/>
    <property type="project" value="InterPro"/>
</dbReference>
<dbReference type="InterPro" id="IPR016032">
    <property type="entry name" value="Sig_transdc_resp-reg_C-effctor"/>
</dbReference>
<evidence type="ECO:0008006" key="4">
    <source>
        <dbReference type="Google" id="ProtNLM"/>
    </source>
</evidence>
<gene>
    <name evidence="2" type="ORF">BBD32_01870</name>
</gene>
<organism evidence="2 3">
    <name type="scientific">Elizabethkingia anophelis</name>
    <dbReference type="NCBI Taxonomy" id="1117645"/>
    <lineage>
        <taxon>Bacteria</taxon>
        <taxon>Pseudomonadati</taxon>
        <taxon>Bacteroidota</taxon>
        <taxon>Flavobacteriia</taxon>
        <taxon>Flavobacteriales</taxon>
        <taxon>Weeksellaceae</taxon>
        <taxon>Elizabethkingia</taxon>
    </lineage>
</organism>
<keyword evidence="1" id="KW-0812">Transmembrane</keyword>
<feature type="transmembrane region" description="Helical" evidence="1">
    <location>
        <begin position="344"/>
        <end position="363"/>
    </location>
</feature>
<reference evidence="2 3" key="1">
    <citation type="submission" date="2016-07" db="EMBL/GenBank/DDBJ databases">
        <title>Revisiting the taxonomy of the Elizabethkingia Genus using Whole-Genome Sequencing, Optical Mapping, and MALDI-TOF, along with proposal of three novel Elizabethkingia species: Elizabethkingia bruuniana sp. nov., Elizabethkingia ursingii sp. nov., and Elizabethkingia occulta sp. nov.</title>
        <authorList>
            <person name="Nicholson A.C."/>
        </authorList>
    </citation>
    <scope>NUCLEOTIDE SEQUENCE [LARGE SCALE GENOMIC DNA]</scope>
    <source>
        <strain evidence="2 3">F3201</strain>
    </source>
</reference>
<proteinExistence type="predicted"/>
<protein>
    <recommendedName>
        <fullName evidence="4">HTH luxR-type domain-containing protein</fullName>
    </recommendedName>
</protein>
<sequence>MKKAFIFIFYFFQISLFLCQNTKEYQKMDQLLNSADFYIWKDPLKSLEYAKMASINAETYKNSEKKSLAYYYIARSLLFYGEFKEANIYIKKGIKEDATKKSYYLTALYGNLNSMYYSRMLLFEKQRIEDINILKQLASIDHTQSILLQSVSYSALADYYTEINDYKSAHIQADKSIYLVEKIPQRDYFLAKEAIRYKAYIYYYKAIIYMAEKNTSAAYPYIQKAYNQALSEGHLYTTLFLELYGDYYFETKNYQKALDFYLVSFGNKKKFLRNTNTAVTLTMKIAKTYKTLGNKDKEEEYFRLADQYRIFDEKVSQKRIHMLLDNIEQDYTTEKASIIYKSNLKVTCMTVFFIILLITAIYYQKRQRKIITLKHNIQKDQIIGKEEELLVKNSEIKKLQLQKNDAFNEIIDLAKSNSPHFWVRFQEIYPEFTKNILLVNPNLKASELAFCAYIYLGFTTKEIASYTFKAVKTIENNRYNIRKRLKLSPDEDLKLWLTKLIE</sequence>
<accession>A0AAU8UPK6</accession>
<dbReference type="GO" id="GO:0003677">
    <property type="term" value="F:DNA binding"/>
    <property type="evidence" value="ECO:0007669"/>
    <property type="project" value="InterPro"/>
</dbReference>
<keyword evidence="1" id="KW-1133">Transmembrane helix</keyword>
<keyword evidence="1" id="KW-0472">Membrane</keyword>
<evidence type="ECO:0000256" key="1">
    <source>
        <dbReference type="SAM" id="Phobius"/>
    </source>
</evidence>
<name>A0AAU8UPK6_9FLAO</name>
<dbReference type="SUPFAM" id="SSF46894">
    <property type="entry name" value="C-terminal effector domain of the bipartite response regulators"/>
    <property type="match status" value="1"/>
</dbReference>
<dbReference type="AlphaFoldDB" id="A0AAU8UPK6"/>
<dbReference type="Gene3D" id="1.25.40.10">
    <property type="entry name" value="Tetratricopeptide repeat domain"/>
    <property type="match status" value="1"/>
</dbReference>
<dbReference type="SUPFAM" id="SSF48452">
    <property type="entry name" value="TPR-like"/>
    <property type="match status" value="1"/>
</dbReference>
<evidence type="ECO:0000313" key="3">
    <source>
        <dbReference type="Proteomes" id="UP000190848"/>
    </source>
</evidence>
<dbReference type="RefSeq" id="WP_021348971.1">
    <property type="nucleotide sequence ID" value="NZ_CP016370.1"/>
</dbReference>
<dbReference type="Gene3D" id="1.10.10.10">
    <property type="entry name" value="Winged helix-like DNA-binding domain superfamily/Winged helix DNA-binding domain"/>
    <property type="match status" value="1"/>
</dbReference>